<dbReference type="Proteomes" id="UP000236743">
    <property type="component" value="Unassembled WGS sequence"/>
</dbReference>
<dbReference type="PANTHER" id="PTHR42803">
    <property type="entry name" value="ACYL-COA DEHYDROGENASE"/>
    <property type="match status" value="1"/>
</dbReference>
<dbReference type="Gene3D" id="1.20.140.10">
    <property type="entry name" value="Butyryl-CoA Dehydrogenase, subunit A, domain 3"/>
    <property type="match status" value="1"/>
</dbReference>
<dbReference type="InterPro" id="IPR052166">
    <property type="entry name" value="Diverse_Acyl-CoA_DH"/>
</dbReference>
<reference evidence="10 11" key="1">
    <citation type="submission" date="2016-10" db="EMBL/GenBank/DDBJ databases">
        <authorList>
            <person name="de Groot N.N."/>
        </authorList>
    </citation>
    <scope>NUCLEOTIDE SEQUENCE [LARGE SCALE GENOMIC DNA]</scope>
    <source>
        <strain evidence="10 11">DSM 26656</strain>
    </source>
</reference>
<dbReference type="Gene3D" id="1.10.540.10">
    <property type="entry name" value="Acyl-CoA dehydrogenase/oxidase, N-terminal domain"/>
    <property type="match status" value="1"/>
</dbReference>
<dbReference type="Pfam" id="PF02771">
    <property type="entry name" value="Acyl-CoA_dh_N"/>
    <property type="match status" value="1"/>
</dbReference>
<keyword evidence="11" id="KW-1185">Reference proteome</keyword>
<feature type="domain" description="Acetyl-CoA dehydrogenase-like C-terminal" evidence="9">
    <location>
        <begin position="481"/>
        <end position="596"/>
    </location>
</feature>
<evidence type="ECO:0000256" key="5">
    <source>
        <dbReference type="RuleBase" id="RU362125"/>
    </source>
</evidence>
<dbReference type="RefSeq" id="WP_103871317.1">
    <property type="nucleotide sequence ID" value="NZ_FNUY01000002.1"/>
</dbReference>
<dbReference type="Gene3D" id="2.40.110.10">
    <property type="entry name" value="Butyryl-CoA Dehydrogenase, subunit A, domain 2"/>
    <property type="match status" value="1"/>
</dbReference>
<dbReference type="SUPFAM" id="SSF47203">
    <property type="entry name" value="Acyl-CoA dehydrogenase C-terminal domain-like"/>
    <property type="match status" value="1"/>
</dbReference>
<evidence type="ECO:0000313" key="11">
    <source>
        <dbReference type="Proteomes" id="UP000236743"/>
    </source>
</evidence>
<dbReference type="PANTHER" id="PTHR42803:SF3">
    <property type="entry name" value="ACYL-COA DEHYDROGENASE-RELATED"/>
    <property type="match status" value="1"/>
</dbReference>
<feature type="domain" description="Acyl-CoA oxidase/dehydrogenase middle" evidence="7">
    <location>
        <begin position="160"/>
        <end position="270"/>
    </location>
</feature>
<dbReference type="AlphaFoldDB" id="A0A1H5UU68"/>
<dbReference type="Pfam" id="PF12806">
    <property type="entry name" value="Acyl-CoA_dh_C"/>
    <property type="match status" value="1"/>
</dbReference>
<dbReference type="Pfam" id="PF00441">
    <property type="entry name" value="Acyl-CoA_dh_1"/>
    <property type="match status" value="1"/>
</dbReference>
<dbReference type="SUPFAM" id="SSF56645">
    <property type="entry name" value="Acyl-CoA dehydrogenase NM domain-like"/>
    <property type="match status" value="1"/>
</dbReference>
<comment type="similarity">
    <text evidence="2 5">Belongs to the acyl-CoA dehydrogenase family.</text>
</comment>
<dbReference type="InterPro" id="IPR013786">
    <property type="entry name" value="AcylCoA_DH/ox_N"/>
</dbReference>
<dbReference type="Pfam" id="PF02770">
    <property type="entry name" value="Acyl-CoA_dh_M"/>
    <property type="match status" value="1"/>
</dbReference>
<dbReference type="EMBL" id="FNUY01000002">
    <property type="protein sequence ID" value="SEF78589.1"/>
    <property type="molecule type" value="Genomic_DNA"/>
</dbReference>
<proteinExistence type="inferred from homology"/>
<evidence type="ECO:0000259" key="8">
    <source>
        <dbReference type="Pfam" id="PF02771"/>
    </source>
</evidence>
<sequence>MSYLDERDLAFLLYDWLDAERLTRHPRFAEHSRETFDAVLDVSAKLAASRFATHYKKADQNEPVLDGETVRVIPEIKQALTAAAEMGLFASDFASEVGGLQLPKLVQTASMAHFMAANIATAAYVMLTTANARLLCAFGTPAQIETFALPQIEGRWLGTMCLSEPQAGSSLADITTRAVPDGADALGPRYRLSGSKMWISGGDQNISENIVHLVLAKIPDASGALLPGVGGISLFAVPKILPDGTRNDIAVAGLNHKMGYRGTTNCLLNFGEGTRHRPAGAAGAIGYRIGEAGSGLALMFQMMNEARISVGLGAAALAVRGYRQSLGYARERPQGRPLIGESKDPAAKQRPIIEHADVRRMLLAQKSYAEGALALILYCAELIDQETTATTPQEQARATALLGLLTPVAKSWPSEFGLAANDLAIQIHGGYGYTRDFDVEQIYRDNRLNPIHEGTHGIQAIDLLGRKILRDREQALELLEAKIEQTAAKAENDARLADLAVRLREGWAEARATIAVLASLDDPAQALINASVFLSGFGHVVVAWLWLDQACAVTAKLDEQDSFARGKLRACRCFFEAELPKAQQQFAFVASLNTTAGLMPLDEF</sequence>
<evidence type="ECO:0000256" key="2">
    <source>
        <dbReference type="ARBA" id="ARBA00009347"/>
    </source>
</evidence>
<protein>
    <submittedName>
        <fullName evidence="10">Acyl-CoA dehydrogenase</fullName>
    </submittedName>
</protein>
<evidence type="ECO:0000313" key="10">
    <source>
        <dbReference type="EMBL" id="SEF78589.1"/>
    </source>
</evidence>
<organism evidence="10 11">
    <name type="scientific">Bosea lathyri</name>
    <dbReference type="NCBI Taxonomy" id="1036778"/>
    <lineage>
        <taxon>Bacteria</taxon>
        <taxon>Pseudomonadati</taxon>
        <taxon>Pseudomonadota</taxon>
        <taxon>Alphaproteobacteria</taxon>
        <taxon>Hyphomicrobiales</taxon>
        <taxon>Boseaceae</taxon>
        <taxon>Bosea</taxon>
    </lineage>
</organism>
<dbReference type="GO" id="GO:0016627">
    <property type="term" value="F:oxidoreductase activity, acting on the CH-CH group of donors"/>
    <property type="evidence" value="ECO:0007669"/>
    <property type="project" value="InterPro"/>
</dbReference>
<feature type="domain" description="Acyl-CoA dehydrogenase/oxidase N-terminal" evidence="8">
    <location>
        <begin position="74"/>
        <end position="148"/>
    </location>
</feature>
<gene>
    <name evidence="10" type="ORF">SAMN04488115_10219</name>
</gene>
<evidence type="ECO:0000259" key="7">
    <source>
        <dbReference type="Pfam" id="PF02770"/>
    </source>
</evidence>
<keyword evidence="5" id="KW-0560">Oxidoreductase</keyword>
<name>A0A1H5UU68_9HYPH</name>
<keyword evidence="4 5" id="KW-0274">FAD</keyword>
<dbReference type="InterPro" id="IPR025878">
    <property type="entry name" value="Acyl-CoA_dh-like_C_dom"/>
</dbReference>
<accession>A0A1H5UU68</accession>
<dbReference type="InterPro" id="IPR037069">
    <property type="entry name" value="AcylCoA_DH/ox_N_sf"/>
</dbReference>
<dbReference type="OrthoDB" id="9807883at2"/>
<evidence type="ECO:0000256" key="3">
    <source>
        <dbReference type="ARBA" id="ARBA00022630"/>
    </source>
</evidence>
<keyword evidence="3 5" id="KW-0285">Flavoprotein</keyword>
<evidence type="ECO:0000256" key="1">
    <source>
        <dbReference type="ARBA" id="ARBA00001974"/>
    </source>
</evidence>
<comment type="cofactor">
    <cofactor evidence="1 5">
        <name>FAD</name>
        <dbReference type="ChEBI" id="CHEBI:57692"/>
    </cofactor>
</comment>
<evidence type="ECO:0000256" key="4">
    <source>
        <dbReference type="ARBA" id="ARBA00022827"/>
    </source>
</evidence>
<dbReference type="GO" id="GO:0050660">
    <property type="term" value="F:flavin adenine dinucleotide binding"/>
    <property type="evidence" value="ECO:0007669"/>
    <property type="project" value="InterPro"/>
</dbReference>
<evidence type="ECO:0000259" key="6">
    <source>
        <dbReference type="Pfam" id="PF00441"/>
    </source>
</evidence>
<dbReference type="InterPro" id="IPR009100">
    <property type="entry name" value="AcylCoA_DH/oxidase_NM_dom_sf"/>
</dbReference>
<dbReference type="InterPro" id="IPR036250">
    <property type="entry name" value="AcylCo_DH-like_C"/>
</dbReference>
<evidence type="ECO:0000259" key="9">
    <source>
        <dbReference type="Pfam" id="PF12806"/>
    </source>
</evidence>
<dbReference type="InterPro" id="IPR046373">
    <property type="entry name" value="Acyl-CoA_Oxase/DH_mid-dom_sf"/>
</dbReference>
<dbReference type="InterPro" id="IPR009075">
    <property type="entry name" value="AcylCo_DH/oxidase_C"/>
</dbReference>
<dbReference type="InterPro" id="IPR006091">
    <property type="entry name" value="Acyl-CoA_Oxase/DH_mid-dom"/>
</dbReference>
<feature type="domain" description="Acyl-CoA dehydrogenase/oxidase C-terminal" evidence="6">
    <location>
        <begin position="293"/>
        <end position="461"/>
    </location>
</feature>